<feature type="transmembrane region" description="Helical" evidence="8">
    <location>
        <begin position="446"/>
        <end position="467"/>
    </location>
</feature>
<dbReference type="GO" id="GO:0042773">
    <property type="term" value="P:ATP synthesis coupled electron transport"/>
    <property type="evidence" value="ECO:0007669"/>
    <property type="project" value="InterPro"/>
</dbReference>
<gene>
    <name evidence="10" type="primary">ND5</name>
</gene>
<feature type="transmembrane region" description="Helical" evidence="8">
    <location>
        <begin position="331"/>
        <end position="353"/>
    </location>
</feature>
<feature type="transmembrane region" description="Helical" evidence="8">
    <location>
        <begin position="240"/>
        <end position="259"/>
    </location>
</feature>
<feature type="transmembrane region" description="Helical" evidence="8">
    <location>
        <begin position="300"/>
        <end position="319"/>
    </location>
</feature>
<dbReference type="EC" id="7.1.1.2" evidence="2"/>
<dbReference type="GO" id="GO:0016020">
    <property type="term" value="C:membrane"/>
    <property type="evidence" value="ECO:0007669"/>
    <property type="project" value="UniProtKB-SubCell"/>
</dbReference>
<keyword evidence="3 8" id="KW-0812">Transmembrane</keyword>
<dbReference type="GO" id="GO:0015990">
    <property type="term" value="P:electron transport coupled proton transport"/>
    <property type="evidence" value="ECO:0007669"/>
    <property type="project" value="TreeGrafter"/>
</dbReference>
<feature type="transmembrane region" description="Helical" evidence="8">
    <location>
        <begin position="58"/>
        <end position="75"/>
    </location>
</feature>
<dbReference type="EMBL" id="DQ991930">
    <property type="protein sequence ID" value="ABL09035.1"/>
    <property type="molecule type" value="Genomic_DNA"/>
</dbReference>
<comment type="catalytic activity">
    <reaction evidence="7">
        <text>a ubiquinone + NADH + 5 H(+)(in) = a ubiquinol + NAD(+) + 4 H(+)(out)</text>
        <dbReference type="Rhea" id="RHEA:29091"/>
        <dbReference type="Rhea" id="RHEA-COMP:9565"/>
        <dbReference type="Rhea" id="RHEA-COMP:9566"/>
        <dbReference type="ChEBI" id="CHEBI:15378"/>
        <dbReference type="ChEBI" id="CHEBI:16389"/>
        <dbReference type="ChEBI" id="CHEBI:17976"/>
        <dbReference type="ChEBI" id="CHEBI:57540"/>
        <dbReference type="ChEBI" id="CHEBI:57945"/>
        <dbReference type="EC" id="7.1.1.2"/>
    </reaction>
</comment>
<dbReference type="GO" id="GO:0003954">
    <property type="term" value="F:NADH dehydrogenase activity"/>
    <property type="evidence" value="ECO:0007669"/>
    <property type="project" value="TreeGrafter"/>
</dbReference>
<dbReference type="GO" id="GO:0008137">
    <property type="term" value="F:NADH dehydrogenase (ubiquinone) activity"/>
    <property type="evidence" value="ECO:0007669"/>
    <property type="project" value="UniProtKB-EC"/>
</dbReference>
<evidence type="ECO:0000256" key="5">
    <source>
        <dbReference type="ARBA" id="ARBA00023136"/>
    </source>
</evidence>
<feature type="domain" description="NADH:quinone oxidoreductase/Mrp antiporter transmembrane" evidence="9">
    <location>
        <begin position="105"/>
        <end position="385"/>
    </location>
</feature>
<keyword evidence="5 8" id="KW-0472">Membrane</keyword>
<sequence>MKLKGLQFPVLLGAYSLTCFSFWFYLVHTNTSLVLDLELISYSTLSFTLSLIFDKMNLSFGAVVGLIAGCVFTFGHKYMEDDFYSDRFLWVLMAFVVSMNLLTWSGSLLFLLLGWDGLGITSFALIIYYQSSESLSAGFQTLMINRVGDAFIVVASFLFVSCHTFSLLNLDSSLMISSLVYFLSLAALTKSAQYPFSSWLPAAMAAPTPVSALVHSSTLVTAGIYLMIRLSSSVPLPETVQNMLLFVGAITSLLGGWAATQENDLKKIIALSTLSQLGVMCFCLGLGYSQLALFHLYTHALFKALLFLAAGHILMSSFGTQDIRLMGSIGLSMPMTVVMFNISSLCLVGAPFLSAFYSKHLILETMLTSSLNLLSLGIMLVATMMTAKYVARSLKSVSWDKPMAPMSAVQSNFFTSIPVLLLGAGGIVAGKFYALMTTYSMEVMAISSWWAISLNLVTLVGLFMGIFMAPSKSYFLSTMFFLSPSLSTKVSTYIIKAPGCMDYGWLEPFYAINIRNSGATLAWGLWPNKQVFISFFFASLLMLMYTL</sequence>
<proteinExistence type="predicted"/>
<accession>E6Y146</accession>
<evidence type="ECO:0000256" key="1">
    <source>
        <dbReference type="ARBA" id="ARBA00004141"/>
    </source>
</evidence>
<dbReference type="InterPro" id="IPR003945">
    <property type="entry name" value="NU5C-like"/>
</dbReference>
<organism evidence="10">
    <name type="scientific">Bulla sp. TLT-2006</name>
    <dbReference type="NCBI Taxonomy" id="407128"/>
    <lineage>
        <taxon>Eukaryota</taxon>
        <taxon>Metazoa</taxon>
        <taxon>Spiralia</taxon>
        <taxon>Lophotrochozoa</taxon>
        <taxon>Mollusca</taxon>
        <taxon>Gastropoda</taxon>
        <taxon>Heterobranchia</taxon>
        <taxon>Euthyneura</taxon>
        <taxon>Tectipleura</taxon>
        <taxon>Cephalaspidea</taxon>
        <taxon>Bulloidea</taxon>
        <taxon>Bullidae</taxon>
        <taxon>Bulla</taxon>
    </lineage>
</organism>
<feature type="transmembrane region" description="Helical" evidence="8">
    <location>
        <begin position="87"/>
        <end position="104"/>
    </location>
</feature>
<evidence type="ECO:0000256" key="8">
    <source>
        <dbReference type="SAM" id="Phobius"/>
    </source>
</evidence>
<feature type="transmembrane region" description="Helical" evidence="8">
    <location>
        <begin position="373"/>
        <end position="391"/>
    </location>
</feature>
<protein>
    <recommendedName>
        <fullName evidence="2">NADH:ubiquinone reductase (H(+)-translocating)</fullName>
        <ecNumber evidence="2">7.1.1.2</ecNumber>
    </recommendedName>
    <alternativeName>
        <fullName evidence="6">NADH dehydrogenase subunit 5</fullName>
    </alternativeName>
</protein>
<evidence type="ECO:0000256" key="4">
    <source>
        <dbReference type="ARBA" id="ARBA00022989"/>
    </source>
</evidence>
<evidence type="ECO:0000256" key="2">
    <source>
        <dbReference type="ARBA" id="ARBA00012944"/>
    </source>
</evidence>
<feature type="transmembrane region" description="Helical" evidence="8">
    <location>
        <begin position="412"/>
        <end position="434"/>
    </location>
</feature>
<evidence type="ECO:0000313" key="10">
    <source>
        <dbReference type="EMBL" id="ABL09035.1"/>
    </source>
</evidence>
<geneLocation type="mitochondrion" evidence="10"/>
<dbReference type="PANTHER" id="PTHR42829">
    <property type="entry name" value="NADH-UBIQUINONE OXIDOREDUCTASE CHAIN 5"/>
    <property type="match status" value="1"/>
</dbReference>
<evidence type="ECO:0000259" key="9">
    <source>
        <dbReference type="Pfam" id="PF00361"/>
    </source>
</evidence>
<feature type="transmembrane region" description="Helical" evidence="8">
    <location>
        <begin position="174"/>
        <end position="192"/>
    </location>
</feature>
<evidence type="ECO:0000256" key="7">
    <source>
        <dbReference type="ARBA" id="ARBA00049551"/>
    </source>
</evidence>
<comment type="subcellular location">
    <subcellularLocation>
        <location evidence="1">Membrane</location>
        <topology evidence="1">Multi-pass membrane protein</topology>
    </subcellularLocation>
</comment>
<evidence type="ECO:0000256" key="3">
    <source>
        <dbReference type="ARBA" id="ARBA00022692"/>
    </source>
</evidence>
<keyword evidence="4 8" id="KW-1133">Transmembrane helix</keyword>
<reference evidence="10" key="1">
    <citation type="journal article" date="2011" name="Mar. Genomics">
        <title>Crawling through time: Transition of snails to slugs dating back to the Paleozoic, based on mitochondrial phylogenomics.</title>
        <authorList>
            <person name="Medina M."/>
            <person name="Lal S."/>
            <person name="Valles Y."/>
            <person name="Takaoka T.L."/>
            <person name="Dayrat B.A."/>
            <person name="Boore J.L."/>
            <person name="Gosliner T."/>
        </authorList>
    </citation>
    <scope>NUCLEOTIDE SEQUENCE</scope>
</reference>
<dbReference type="AlphaFoldDB" id="E6Y146"/>
<keyword evidence="10" id="KW-0496">Mitochondrion</keyword>
<dbReference type="InterPro" id="IPR001750">
    <property type="entry name" value="ND/Mrp_TM"/>
</dbReference>
<dbReference type="Pfam" id="PF00361">
    <property type="entry name" value="Proton_antipo_M"/>
    <property type="match status" value="1"/>
</dbReference>
<feature type="transmembrane region" description="Helical" evidence="8">
    <location>
        <begin position="204"/>
        <end position="228"/>
    </location>
</feature>
<dbReference type="PANTHER" id="PTHR42829:SF2">
    <property type="entry name" value="NADH-UBIQUINONE OXIDOREDUCTASE CHAIN 5"/>
    <property type="match status" value="1"/>
</dbReference>
<feature type="transmembrane region" description="Helical" evidence="8">
    <location>
        <begin position="268"/>
        <end position="288"/>
    </location>
</feature>
<name>E6Y146_9GAST</name>
<evidence type="ECO:0000256" key="6">
    <source>
        <dbReference type="ARBA" id="ARBA00031027"/>
    </source>
</evidence>
<dbReference type="PRINTS" id="PR01434">
    <property type="entry name" value="NADHDHGNASE5"/>
</dbReference>
<feature type="transmembrane region" description="Helical" evidence="8">
    <location>
        <begin position="530"/>
        <end position="546"/>
    </location>
</feature>
<feature type="transmembrane region" description="Helical" evidence="8">
    <location>
        <begin position="6"/>
        <end position="26"/>
    </location>
</feature>